<gene>
    <name evidence="2" type="ORF">GCM10009559_28840</name>
</gene>
<feature type="region of interest" description="Disordered" evidence="1">
    <location>
        <begin position="1"/>
        <end position="24"/>
    </location>
</feature>
<organism evidence="2 3">
    <name type="scientific">Pseudonocardia zijingensis</name>
    <dbReference type="NCBI Taxonomy" id="153376"/>
    <lineage>
        <taxon>Bacteria</taxon>
        <taxon>Bacillati</taxon>
        <taxon>Actinomycetota</taxon>
        <taxon>Actinomycetes</taxon>
        <taxon>Pseudonocardiales</taxon>
        <taxon>Pseudonocardiaceae</taxon>
        <taxon>Pseudonocardia</taxon>
    </lineage>
</organism>
<evidence type="ECO:0000256" key="1">
    <source>
        <dbReference type="SAM" id="MobiDB-lite"/>
    </source>
</evidence>
<keyword evidence="3" id="KW-1185">Reference proteome</keyword>
<accession>A0ABN1Q2Q3</accession>
<feature type="region of interest" description="Disordered" evidence="1">
    <location>
        <begin position="84"/>
        <end position="142"/>
    </location>
</feature>
<name>A0ABN1Q2Q3_9PSEU</name>
<sequence>MDSTIVRAHQHAAGARRDPAGQVEPPGVELADHALGRSRGGWTTTLHLACEQGRRPLSMAAHRRHRADSPQFVPVLERIRVLRVGRGDQQAHRRKRGSRGAGRPGSTPRPTARAMPQLLDADAGVAQGLGRDVSRLRKTRTA</sequence>
<reference evidence="2 3" key="1">
    <citation type="journal article" date="2019" name="Int. J. Syst. Evol. Microbiol.">
        <title>The Global Catalogue of Microorganisms (GCM) 10K type strain sequencing project: providing services to taxonomists for standard genome sequencing and annotation.</title>
        <authorList>
            <consortium name="The Broad Institute Genomics Platform"/>
            <consortium name="The Broad Institute Genome Sequencing Center for Infectious Disease"/>
            <person name="Wu L."/>
            <person name="Ma J."/>
        </authorList>
    </citation>
    <scope>NUCLEOTIDE SEQUENCE [LARGE SCALE GENOMIC DNA]</scope>
    <source>
        <strain evidence="2 3">JCM 11117</strain>
    </source>
</reference>
<dbReference type="EMBL" id="BAAAHP010000075">
    <property type="protein sequence ID" value="GAA0936406.1"/>
    <property type="molecule type" value="Genomic_DNA"/>
</dbReference>
<protein>
    <recommendedName>
        <fullName evidence="4">DDE family transposase</fullName>
    </recommendedName>
</protein>
<comment type="caution">
    <text evidence="2">The sequence shown here is derived from an EMBL/GenBank/DDBJ whole genome shotgun (WGS) entry which is preliminary data.</text>
</comment>
<evidence type="ECO:0000313" key="3">
    <source>
        <dbReference type="Proteomes" id="UP001499967"/>
    </source>
</evidence>
<evidence type="ECO:0000313" key="2">
    <source>
        <dbReference type="EMBL" id="GAA0936406.1"/>
    </source>
</evidence>
<evidence type="ECO:0008006" key="4">
    <source>
        <dbReference type="Google" id="ProtNLM"/>
    </source>
</evidence>
<proteinExistence type="predicted"/>
<dbReference type="Proteomes" id="UP001499967">
    <property type="component" value="Unassembled WGS sequence"/>
</dbReference>